<evidence type="ECO:0000313" key="2">
    <source>
        <dbReference type="EMBL" id="BDG62214.1"/>
    </source>
</evidence>
<dbReference type="Gene3D" id="3.30.1330.30">
    <property type="match status" value="1"/>
</dbReference>
<dbReference type="RefSeq" id="WP_264842808.1">
    <property type="nucleotide sequence ID" value="NZ_AP025628.1"/>
</dbReference>
<reference evidence="2" key="1">
    <citation type="submission" date="2022-03" db="EMBL/GenBank/DDBJ databases">
        <title>Complete genome sequence of Caldinitratiruptor microaerophilus.</title>
        <authorList>
            <person name="Mukaiyama R."/>
            <person name="Nishiyama T."/>
            <person name="Ueda K."/>
        </authorList>
    </citation>
    <scope>NUCLEOTIDE SEQUENCE</scope>
    <source>
        <strain evidence="2">JCM 16183</strain>
    </source>
</reference>
<evidence type="ECO:0000259" key="1">
    <source>
        <dbReference type="Pfam" id="PF01248"/>
    </source>
</evidence>
<dbReference type="InterPro" id="IPR004038">
    <property type="entry name" value="Ribosomal_eL8/eL30/eS12/Gad45"/>
</dbReference>
<proteinExistence type="predicted"/>
<accession>A0AA35CP44</accession>
<dbReference type="EMBL" id="AP025628">
    <property type="protein sequence ID" value="BDG62214.1"/>
    <property type="molecule type" value="Genomic_DNA"/>
</dbReference>
<feature type="domain" description="Ribosomal protein eL8/eL30/eS12/Gadd45" evidence="1">
    <location>
        <begin position="5"/>
        <end position="82"/>
    </location>
</feature>
<dbReference type="SUPFAM" id="SSF55315">
    <property type="entry name" value="L30e-like"/>
    <property type="match status" value="1"/>
</dbReference>
<sequence>MSLERLKAARKKTIGTKQTAKAIERGLARVVFVARDADTAVTRDVVAAATARHLELVYVDTMAALGKACGIDVGAAAAAILEG</sequence>
<dbReference type="PRINTS" id="PR00884">
    <property type="entry name" value="RIBOSOMALHS6"/>
</dbReference>
<keyword evidence="3" id="KW-1185">Reference proteome</keyword>
<dbReference type="KEGG" id="cmic:caldi_33040"/>
<dbReference type="InterPro" id="IPR029064">
    <property type="entry name" value="Ribosomal_eL30-like_sf"/>
</dbReference>
<dbReference type="AlphaFoldDB" id="A0AA35CP44"/>
<dbReference type="Proteomes" id="UP001163687">
    <property type="component" value="Chromosome"/>
</dbReference>
<gene>
    <name evidence="2" type="primary">rplGB</name>
    <name evidence="2" type="ORF">caldi_33040</name>
</gene>
<evidence type="ECO:0000313" key="3">
    <source>
        <dbReference type="Proteomes" id="UP001163687"/>
    </source>
</evidence>
<name>A0AA35CP44_9FIRM</name>
<organism evidence="2 3">
    <name type="scientific">Caldinitratiruptor microaerophilus</name>
    <dbReference type="NCBI Taxonomy" id="671077"/>
    <lineage>
        <taxon>Bacteria</taxon>
        <taxon>Bacillati</taxon>
        <taxon>Bacillota</taxon>
        <taxon>Clostridia</taxon>
        <taxon>Eubacteriales</taxon>
        <taxon>Symbiobacteriaceae</taxon>
        <taxon>Caldinitratiruptor</taxon>
    </lineage>
</organism>
<dbReference type="Pfam" id="PF01248">
    <property type="entry name" value="Ribosomal_L7Ae"/>
    <property type="match status" value="1"/>
</dbReference>
<protein>
    <submittedName>
        <fullName evidence="2">Ribosome-associated protein L7Ae-like</fullName>
    </submittedName>
</protein>